<dbReference type="Proteomes" id="UP001229346">
    <property type="component" value="Unassembled WGS sequence"/>
</dbReference>
<dbReference type="PANTHER" id="PTHR15108">
    <property type="entry name" value="N-ACYLGLUCOSAMINE-2-EPIMERASE"/>
    <property type="match status" value="1"/>
</dbReference>
<evidence type="ECO:0000256" key="3">
    <source>
        <dbReference type="ARBA" id="ARBA00023235"/>
    </source>
</evidence>
<evidence type="ECO:0000256" key="2">
    <source>
        <dbReference type="ARBA" id="ARBA00008558"/>
    </source>
</evidence>
<reference evidence="5 6" key="1">
    <citation type="submission" date="2023-07" db="EMBL/GenBank/DDBJ databases">
        <title>Sorghum-associated microbial communities from plants grown in Nebraska, USA.</title>
        <authorList>
            <person name="Schachtman D."/>
        </authorList>
    </citation>
    <scope>NUCLEOTIDE SEQUENCE [LARGE SCALE GENOMIC DNA]</scope>
    <source>
        <strain evidence="5 6">CC482</strain>
    </source>
</reference>
<evidence type="ECO:0000256" key="4">
    <source>
        <dbReference type="HAMAP-Rule" id="MF_00929"/>
    </source>
</evidence>
<dbReference type="InterPro" id="IPR008928">
    <property type="entry name" value="6-hairpin_glycosidase_sf"/>
</dbReference>
<dbReference type="Pfam" id="PF07221">
    <property type="entry name" value="GlcNAc_2-epim"/>
    <property type="match status" value="1"/>
</dbReference>
<keyword evidence="3 4" id="KW-0413">Isomerase</keyword>
<comment type="similarity">
    <text evidence="4">Belongs to the cellobiose 2-epimerase family.</text>
</comment>
<dbReference type="RefSeq" id="WP_307202595.1">
    <property type="nucleotide sequence ID" value="NZ_JAUSSU010000003.1"/>
</dbReference>
<dbReference type="Gene3D" id="1.50.10.10">
    <property type="match status" value="1"/>
</dbReference>
<dbReference type="HAMAP" id="MF_00929">
    <property type="entry name" value="Cellobiose_2_epim"/>
    <property type="match status" value="1"/>
</dbReference>
<keyword evidence="6" id="KW-1185">Reference proteome</keyword>
<accession>A0ABT9TXG3</accession>
<name>A0ABT9TXG3_PAEHA</name>
<comment type="caution">
    <text evidence="5">The sequence shown here is derived from an EMBL/GenBank/DDBJ whole genome shotgun (WGS) entry which is preliminary data.</text>
</comment>
<proteinExistence type="inferred from homology"/>
<comment type="similarity">
    <text evidence="2">Belongs to the N-acylglucosamine 2-epimerase family.</text>
</comment>
<dbReference type="EC" id="5.1.3.11" evidence="4"/>
<evidence type="ECO:0000256" key="1">
    <source>
        <dbReference type="ARBA" id="ARBA00001470"/>
    </source>
</evidence>
<evidence type="ECO:0000313" key="5">
    <source>
        <dbReference type="EMBL" id="MDQ0112065.1"/>
    </source>
</evidence>
<gene>
    <name evidence="5" type="ORF">J2T15_001500</name>
</gene>
<dbReference type="SUPFAM" id="SSF48208">
    <property type="entry name" value="Six-hairpin glycosidases"/>
    <property type="match status" value="1"/>
</dbReference>
<comment type="catalytic activity">
    <reaction evidence="1 4">
        <text>D-cellobiose = beta-D-glucosyl-(1-&gt;4)-D-mannopyranose</text>
        <dbReference type="Rhea" id="RHEA:23384"/>
        <dbReference type="ChEBI" id="CHEBI:17057"/>
        <dbReference type="ChEBI" id="CHEBI:47931"/>
        <dbReference type="EC" id="5.1.3.11"/>
    </reaction>
</comment>
<dbReference type="InterPro" id="IPR012341">
    <property type="entry name" value="6hp_glycosidase-like_sf"/>
</dbReference>
<organism evidence="5 6">
    <name type="scientific">Paenibacillus harenae</name>
    <dbReference type="NCBI Taxonomy" id="306543"/>
    <lineage>
        <taxon>Bacteria</taxon>
        <taxon>Bacillati</taxon>
        <taxon>Bacillota</taxon>
        <taxon>Bacilli</taxon>
        <taxon>Bacillales</taxon>
        <taxon>Paenibacillaceae</taxon>
        <taxon>Paenibacillus</taxon>
    </lineage>
</organism>
<protein>
    <recommendedName>
        <fullName evidence="4">Cellobiose 2-epimerase</fullName>
        <shortName evidence="4">CE</shortName>
        <ecNumber evidence="4">5.1.3.11</ecNumber>
    </recommendedName>
</protein>
<sequence>MSDWKQQWLPAIEAELKENILGFWMKHAIDEEKGGFYGYISRDLEVDSSADKSSVLNTRILWTFASAYRIYKDESYLRIAERAYAYVTEHFIDREYGGLYWMVDASGAPSQPKKQIYGQAFAIYALSEYYRATEHEPALAHAIELFRVLEQHGYDPIHKGYVEALSREWEQTDDLSLSNKDLNEKKSMNTHLHVLEGYTNLYRVWRSDELGAKLKELIEVTIKHIIDADSAHFLLFLDEEWNSKSEHISYGHDIEGSWLLVEATEVLGEEALLAESKAIALRMAEATLNEGVDKDGGLWNEADEHGLIDTDKDWWPQAEAVVGFYNAYQMSGDAKYRDASQRSWQFIENYIVDKQFGEWHWSVTEDGKPSDNVQKISAWKCPYHNGRACFEMLERLRHAAQ</sequence>
<dbReference type="InterPro" id="IPR028584">
    <property type="entry name" value="Cellobiose_2_epim"/>
</dbReference>
<comment type="function">
    <text evidence="4">Catalyzes the reversible epimerization of cellobiose to 4-O-beta-D-glucopyranosyl-D-mannose (Glc-Man).</text>
</comment>
<dbReference type="InterPro" id="IPR010819">
    <property type="entry name" value="AGE/CE"/>
</dbReference>
<dbReference type="EMBL" id="JAUSSU010000003">
    <property type="protein sequence ID" value="MDQ0112065.1"/>
    <property type="molecule type" value="Genomic_DNA"/>
</dbReference>
<evidence type="ECO:0000313" key="6">
    <source>
        <dbReference type="Proteomes" id="UP001229346"/>
    </source>
</evidence>